<dbReference type="Pfam" id="PF13561">
    <property type="entry name" value="adh_short_C2"/>
    <property type="match status" value="1"/>
</dbReference>
<dbReference type="NCBIfam" id="NF005559">
    <property type="entry name" value="PRK07231.1"/>
    <property type="match status" value="1"/>
</dbReference>
<evidence type="ECO:0000256" key="1">
    <source>
        <dbReference type="ARBA" id="ARBA00002607"/>
    </source>
</evidence>
<sequence length="247" mass="26063">MQLTGKTAIVTGGSRGIGRAIAEQLAQAGANVAIIYAGRTEAAEETLRLVQAAGSKGKIIQCDVSQEAAVAAMVKEVKDDFGSVDILVNNAGITRDTLLMRMKTEDWQAVLDTNLTGAFYCTRNAVKWMMKQRSGAIVNITSIVGQIGNAGQANYAAAKAGMIGFTKAVAKEFAARRIRVNAVAPGFIETDMTAVLSEDAKKGILASIPLGYMARPEEVAKAVVFLASDEVQYITGQVLNVDGGMIM</sequence>
<protein>
    <recommendedName>
        <fullName evidence="13">3-oxoacyl-[acyl-carrier-protein] reductase</fullName>
        <ecNumber evidence="13">1.1.1.100</ecNumber>
    </recommendedName>
</protein>
<keyword evidence="8 13" id="KW-0443">Lipid metabolism</keyword>
<evidence type="ECO:0000256" key="13">
    <source>
        <dbReference type="RuleBase" id="RU366074"/>
    </source>
</evidence>
<comment type="similarity">
    <text evidence="3 13">Belongs to the short-chain dehydrogenases/reductases (SDR) family.</text>
</comment>
<dbReference type="Proteomes" id="UP000003242">
    <property type="component" value="Unassembled WGS sequence"/>
</dbReference>
<evidence type="ECO:0000256" key="2">
    <source>
        <dbReference type="ARBA" id="ARBA00005194"/>
    </source>
</evidence>
<dbReference type="GO" id="GO:0051287">
    <property type="term" value="F:NAD binding"/>
    <property type="evidence" value="ECO:0007669"/>
    <property type="project" value="UniProtKB-UniRule"/>
</dbReference>
<dbReference type="InterPro" id="IPR011284">
    <property type="entry name" value="3oxo_ACP_reduc"/>
</dbReference>
<dbReference type="SMART" id="SM00822">
    <property type="entry name" value="PKS_KR"/>
    <property type="match status" value="1"/>
</dbReference>
<dbReference type="InterPro" id="IPR057326">
    <property type="entry name" value="KR_dom"/>
</dbReference>
<comment type="subunit">
    <text evidence="13">Homotetramer.</text>
</comment>
<dbReference type="eggNOG" id="COG1028">
    <property type="taxonomic scope" value="Bacteria"/>
</dbReference>
<dbReference type="PANTHER" id="PTHR42879:SF2">
    <property type="entry name" value="3-OXOACYL-[ACYL-CARRIER-PROTEIN] REDUCTASE FABG"/>
    <property type="match status" value="1"/>
</dbReference>
<dbReference type="NCBIfam" id="NF004199">
    <property type="entry name" value="PRK05653.1-4"/>
    <property type="match status" value="1"/>
</dbReference>
<dbReference type="InterPro" id="IPR020904">
    <property type="entry name" value="Sc_DH/Rdtase_CS"/>
</dbReference>
<evidence type="ECO:0000256" key="8">
    <source>
        <dbReference type="ARBA" id="ARBA00023098"/>
    </source>
</evidence>
<comment type="catalytic activity">
    <reaction evidence="10 13">
        <text>a (3R)-hydroxyacyl-[ACP] + NADP(+) = a 3-oxoacyl-[ACP] + NADPH + H(+)</text>
        <dbReference type="Rhea" id="RHEA:17397"/>
        <dbReference type="Rhea" id="RHEA-COMP:9916"/>
        <dbReference type="Rhea" id="RHEA-COMP:9945"/>
        <dbReference type="ChEBI" id="CHEBI:15378"/>
        <dbReference type="ChEBI" id="CHEBI:57783"/>
        <dbReference type="ChEBI" id="CHEBI:58349"/>
        <dbReference type="ChEBI" id="CHEBI:78776"/>
        <dbReference type="ChEBI" id="CHEBI:78827"/>
        <dbReference type="EC" id="1.1.1.100"/>
    </reaction>
</comment>
<name>D3LW48_9FIRM</name>
<accession>D3LW48</accession>
<evidence type="ECO:0000256" key="10">
    <source>
        <dbReference type="ARBA" id="ARBA00048508"/>
    </source>
</evidence>
<dbReference type="GO" id="GO:0006633">
    <property type="term" value="P:fatty acid biosynthetic process"/>
    <property type="evidence" value="ECO:0007669"/>
    <property type="project" value="UniProtKB-UniPathway"/>
</dbReference>
<dbReference type="NCBIfam" id="NF009466">
    <property type="entry name" value="PRK12826.1-2"/>
    <property type="match status" value="1"/>
</dbReference>
<keyword evidence="7 13" id="KW-0560">Oxidoreductase</keyword>
<dbReference type="EC" id="1.1.1.100" evidence="13"/>
<evidence type="ECO:0000256" key="12">
    <source>
        <dbReference type="PIRSR" id="PIRSR611284-2"/>
    </source>
</evidence>
<evidence type="ECO:0000256" key="6">
    <source>
        <dbReference type="ARBA" id="ARBA00022857"/>
    </source>
</evidence>
<dbReference type="SUPFAM" id="SSF51735">
    <property type="entry name" value="NAD(P)-binding Rossmann-fold domains"/>
    <property type="match status" value="1"/>
</dbReference>
<dbReference type="RefSeq" id="WP_009370012.1">
    <property type="nucleotide sequence ID" value="NZ_ADGP01000023.1"/>
</dbReference>
<keyword evidence="5 13" id="KW-0276">Fatty acid metabolism</keyword>
<keyword evidence="4 13" id="KW-0444">Lipid biosynthesis</keyword>
<evidence type="ECO:0000256" key="4">
    <source>
        <dbReference type="ARBA" id="ARBA00022516"/>
    </source>
</evidence>
<feature type="binding site" evidence="12">
    <location>
        <position position="90"/>
    </location>
    <ligand>
        <name>NADP(+)</name>
        <dbReference type="ChEBI" id="CHEBI:58349"/>
    </ligand>
</feature>
<dbReference type="UniPathway" id="UPA00094"/>
<dbReference type="EMBL" id="ADGP01000023">
    <property type="protein sequence ID" value="EFD93515.1"/>
    <property type="molecule type" value="Genomic_DNA"/>
</dbReference>
<keyword evidence="9 13" id="KW-0275">Fatty acid biosynthesis</keyword>
<organism evidence="15 16">
    <name type="scientific">Megasphaera lornae</name>
    <dbReference type="NCBI Taxonomy" id="1000568"/>
    <lineage>
        <taxon>Bacteria</taxon>
        <taxon>Bacillati</taxon>
        <taxon>Bacillota</taxon>
        <taxon>Negativicutes</taxon>
        <taxon>Veillonellales</taxon>
        <taxon>Veillonellaceae</taxon>
        <taxon>Megasphaera</taxon>
    </lineage>
</organism>
<dbReference type="FunFam" id="3.40.50.720:FF:000037">
    <property type="entry name" value="3-oxoacyl-[acyl-carrier-protein] reductase FabG"/>
    <property type="match status" value="1"/>
</dbReference>
<comment type="pathway">
    <text evidence="2 13">Lipid metabolism; fatty acid biosynthesis.</text>
</comment>
<proteinExistence type="inferred from homology"/>
<reference evidence="16" key="1">
    <citation type="submission" date="2009-12" db="EMBL/GenBank/DDBJ databases">
        <title>Sequence of Clostridiales genomosp. BVAB3 str. UPII9-5.</title>
        <authorList>
            <person name="Madupu R."/>
            <person name="Durkin A.S."/>
            <person name="Torralba M."/>
            <person name="Methe B."/>
            <person name="Sutton G.G."/>
            <person name="Strausberg R.L."/>
            <person name="Nelson K.E."/>
        </authorList>
    </citation>
    <scope>NUCLEOTIDE SEQUENCE [LARGE SCALE GENOMIC DNA]</scope>
    <source>
        <strain evidence="16">28L</strain>
    </source>
</reference>
<evidence type="ECO:0000256" key="7">
    <source>
        <dbReference type="ARBA" id="ARBA00023002"/>
    </source>
</evidence>
<dbReference type="PROSITE" id="PS00061">
    <property type="entry name" value="ADH_SHORT"/>
    <property type="match status" value="1"/>
</dbReference>
<dbReference type="PRINTS" id="PR00081">
    <property type="entry name" value="GDHRDH"/>
</dbReference>
<dbReference type="GO" id="GO:0004316">
    <property type="term" value="F:3-oxoacyl-[acyl-carrier-protein] reductase (NADPH) activity"/>
    <property type="evidence" value="ECO:0007669"/>
    <property type="project" value="UniProtKB-UniRule"/>
</dbReference>
<evidence type="ECO:0000256" key="5">
    <source>
        <dbReference type="ARBA" id="ARBA00022832"/>
    </source>
</evidence>
<feature type="active site" description="Proton acceptor" evidence="11">
    <location>
        <position position="155"/>
    </location>
</feature>
<comment type="caution">
    <text evidence="15">The sequence shown here is derived from an EMBL/GenBank/DDBJ whole genome shotgun (WGS) entry which is preliminary data.</text>
</comment>
<feature type="binding site" evidence="12">
    <location>
        <position position="188"/>
    </location>
    <ligand>
        <name>NADP(+)</name>
        <dbReference type="ChEBI" id="CHEBI:58349"/>
    </ligand>
</feature>
<feature type="domain" description="Ketoreductase" evidence="14">
    <location>
        <begin position="6"/>
        <end position="191"/>
    </location>
</feature>
<evidence type="ECO:0000313" key="15">
    <source>
        <dbReference type="EMBL" id="EFD93515.1"/>
    </source>
</evidence>
<keyword evidence="6 12" id="KW-0521">NADP</keyword>
<evidence type="ECO:0000256" key="3">
    <source>
        <dbReference type="ARBA" id="ARBA00006484"/>
    </source>
</evidence>
<dbReference type="STRING" id="699218.HMPREF0889_1189"/>
<feature type="binding site" evidence="12">
    <location>
        <begin position="155"/>
        <end position="159"/>
    </location>
    <ligand>
        <name>NADP(+)</name>
        <dbReference type="ChEBI" id="CHEBI:58349"/>
    </ligand>
</feature>
<evidence type="ECO:0000256" key="9">
    <source>
        <dbReference type="ARBA" id="ARBA00023160"/>
    </source>
</evidence>
<dbReference type="OrthoDB" id="9803333at2"/>
<dbReference type="PRINTS" id="PR00080">
    <property type="entry name" value="SDRFAMILY"/>
</dbReference>
<feature type="binding site" evidence="12">
    <location>
        <begin position="12"/>
        <end position="15"/>
    </location>
    <ligand>
        <name>NADP(+)</name>
        <dbReference type="ChEBI" id="CHEBI:58349"/>
    </ligand>
</feature>
<dbReference type="NCBIfam" id="TIGR01830">
    <property type="entry name" value="3oxo_ACP_reduc"/>
    <property type="match status" value="1"/>
</dbReference>
<gene>
    <name evidence="15" type="primary">fabG</name>
    <name evidence="15" type="ORF">HMPREF0889_1189</name>
</gene>
<evidence type="ECO:0000313" key="16">
    <source>
        <dbReference type="Proteomes" id="UP000003242"/>
    </source>
</evidence>
<comment type="function">
    <text evidence="1 13">Catalyzes the NADPH-dependent reduction of beta-ketoacyl-ACP substrates to beta-hydroxyacyl-ACP products, the first reductive step in the elongation cycle of fatty acid biosynthesis.</text>
</comment>
<evidence type="ECO:0000259" key="14">
    <source>
        <dbReference type="SMART" id="SM00822"/>
    </source>
</evidence>
<dbReference type="CDD" id="cd05333">
    <property type="entry name" value="BKR_SDR_c"/>
    <property type="match status" value="1"/>
</dbReference>
<dbReference type="PANTHER" id="PTHR42879">
    <property type="entry name" value="3-OXOACYL-(ACYL-CARRIER-PROTEIN) REDUCTASE"/>
    <property type="match status" value="1"/>
</dbReference>
<dbReference type="InterPro" id="IPR002347">
    <property type="entry name" value="SDR_fam"/>
</dbReference>
<dbReference type="Gene3D" id="3.40.50.720">
    <property type="entry name" value="NAD(P)-binding Rossmann-like Domain"/>
    <property type="match status" value="1"/>
</dbReference>
<dbReference type="AlphaFoldDB" id="D3LW48"/>
<dbReference type="InterPro" id="IPR036291">
    <property type="entry name" value="NAD(P)-bd_dom_sf"/>
</dbReference>
<evidence type="ECO:0000256" key="11">
    <source>
        <dbReference type="PIRSR" id="PIRSR611284-1"/>
    </source>
</evidence>
<dbReference type="InterPro" id="IPR050259">
    <property type="entry name" value="SDR"/>
</dbReference>